<evidence type="ECO:0000256" key="5">
    <source>
        <dbReference type="ARBA" id="ARBA00023186"/>
    </source>
</evidence>
<evidence type="ECO:0000256" key="4">
    <source>
        <dbReference type="ARBA" id="ARBA00022795"/>
    </source>
</evidence>
<keyword evidence="5" id="KW-0143">Chaperone</keyword>
<gene>
    <name evidence="7" type="primary">fliS</name>
    <name evidence="7" type="ORF">AB4Y30_05135</name>
</gene>
<dbReference type="GO" id="GO:0044780">
    <property type="term" value="P:bacterial-type flagellum assembly"/>
    <property type="evidence" value="ECO:0007669"/>
    <property type="project" value="InterPro"/>
</dbReference>
<name>A0AB39HSN8_9BACI</name>
<dbReference type="RefSeq" id="WP_368654417.1">
    <property type="nucleotide sequence ID" value="NZ_CP162599.1"/>
</dbReference>
<dbReference type="Pfam" id="PF02561">
    <property type="entry name" value="FliS"/>
    <property type="match status" value="1"/>
</dbReference>
<reference evidence="7" key="1">
    <citation type="submission" date="2024-07" db="EMBL/GenBank/DDBJ databases">
        <title>Halotolerant mesophilic bacterium Ornithinibacillus sp. 4-3, sp. nov., isolated from soil.</title>
        <authorList>
            <person name="Sidarenka A.V."/>
            <person name="Guliayeva D.E."/>
            <person name="Leanovich S.I."/>
            <person name="Hileuskaya K.S."/>
            <person name="Akhremchuk A.E."/>
            <person name="Sikolenko M.A."/>
            <person name="Valentovich L.N."/>
        </authorList>
    </citation>
    <scope>NUCLEOTIDE SEQUENCE</scope>
    <source>
        <strain evidence="7">4-3</strain>
    </source>
</reference>
<dbReference type="GO" id="GO:0005829">
    <property type="term" value="C:cytosol"/>
    <property type="evidence" value="ECO:0007669"/>
    <property type="project" value="UniProtKB-SubCell"/>
</dbReference>
<dbReference type="EMBL" id="CP162599">
    <property type="protein sequence ID" value="XDK33739.1"/>
    <property type="molecule type" value="Genomic_DNA"/>
</dbReference>
<dbReference type="PANTHER" id="PTHR34773:SF1">
    <property type="entry name" value="FLAGELLAR SECRETION CHAPERONE FLIS"/>
    <property type="match status" value="1"/>
</dbReference>
<protein>
    <recommendedName>
        <fullName evidence="6">Flagellar secretion chaperone FliS</fullName>
    </recommendedName>
</protein>
<comment type="subcellular location">
    <subcellularLocation>
        <location evidence="1 6">Cytoplasm</location>
        <location evidence="1 6">Cytosol</location>
    </subcellularLocation>
</comment>
<keyword evidence="7" id="KW-0969">Cilium</keyword>
<keyword evidence="7" id="KW-0282">Flagellum</keyword>
<evidence type="ECO:0000256" key="2">
    <source>
        <dbReference type="ARBA" id="ARBA00008787"/>
    </source>
</evidence>
<keyword evidence="7" id="KW-0966">Cell projection</keyword>
<organism evidence="7">
    <name type="scientific">Ornithinibacillus sp. 4-3</name>
    <dbReference type="NCBI Taxonomy" id="3231488"/>
    <lineage>
        <taxon>Bacteria</taxon>
        <taxon>Bacillati</taxon>
        <taxon>Bacillota</taxon>
        <taxon>Bacilli</taxon>
        <taxon>Bacillales</taxon>
        <taxon>Bacillaceae</taxon>
        <taxon>Ornithinibacillus</taxon>
    </lineage>
</organism>
<evidence type="ECO:0000313" key="7">
    <source>
        <dbReference type="EMBL" id="XDK33739.1"/>
    </source>
</evidence>
<dbReference type="AlphaFoldDB" id="A0AB39HSN8"/>
<dbReference type="SUPFAM" id="SSF101116">
    <property type="entry name" value="Flagellar export chaperone FliS"/>
    <property type="match status" value="1"/>
</dbReference>
<evidence type="ECO:0000256" key="1">
    <source>
        <dbReference type="ARBA" id="ARBA00004514"/>
    </source>
</evidence>
<keyword evidence="3 6" id="KW-0963">Cytoplasm</keyword>
<comment type="similarity">
    <text evidence="2 6">Belongs to the FliS family.</text>
</comment>
<dbReference type="CDD" id="cd16098">
    <property type="entry name" value="FliS"/>
    <property type="match status" value="1"/>
</dbReference>
<accession>A0AB39HSN8</accession>
<sequence length="135" mass="15338">MAMNKHYEAYQNNAITTASGGQLTLMLYNGCIKFIKQAMNDVNEKNFEGKNTNIQKAQDILQELMLTLDRNIPIAAELLPLYEYMHFRLTEANIQNSSADLEEVLSYVIDFRNTWKTVLQTAGSNQATTIKDAQI</sequence>
<dbReference type="GO" id="GO:0071973">
    <property type="term" value="P:bacterial-type flagellum-dependent cell motility"/>
    <property type="evidence" value="ECO:0007669"/>
    <property type="project" value="TreeGrafter"/>
</dbReference>
<evidence type="ECO:0000256" key="6">
    <source>
        <dbReference type="PIRNR" id="PIRNR039090"/>
    </source>
</evidence>
<dbReference type="Gene3D" id="1.20.120.340">
    <property type="entry name" value="Flagellar protein FliS"/>
    <property type="match status" value="1"/>
</dbReference>
<proteinExistence type="inferred from homology"/>
<dbReference type="InterPro" id="IPR036584">
    <property type="entry name" value="FliS_sf"/>
</dbReference>
<dbReference type="PIRSF" id="PIRSF039090">
    <property type="entry name" value="Flis"/>
    <property type="match status" value="1"/>
</dbReference>
<keyword evidence="4 6" id="KW-1005">Bacterial flagellum biogenesis</keyword>
<dbReference type="InterPro" id="IPR003713">
    <property type="entry name" value="FliS"/>
</dbReference>
<dbReference type="PANTHER" id="PTHR34773">
    <property type="entry name" value="FLAGELLAR SECRETION CHAPERONE FLIS"/>
    <property type="match status" value="1"/>
</dbReference>
<dbReference type="NCBIfam" id="TIGR00208">
    <property type="entry name" value="fliS"/>
    <property type="match status" value="1"/>
</dbReference>
<evidence type="ECO:0000256" key="3">
    <source>
        <dbReference type="ARBA" id="ARBA00022490"/>
    </source>
</evidence>